<dbReference type="Gene3D" id="3.40.50.12240">
    <property type="match status" value="1"/>
</dbReference>
<keyword evidence="6" id="KW-0653">Protein transport</keyword>
<organism evidence="12 13">
    <name type="scientific">Halalkalibacter alkalisediminis</name>
    <dbReference type="NCBI Taxonomy" id="935616"/>
    <lineage>
        <taxon>Bacteria</taxon>
        <taxon>Bacillati</taxon>
        <taxon>Bacillota</taxon>
        <taxon>Bacilli</taxon>
        <taxon>Bacillales</taxon>
        <taxon>Bacillaceae</taxon>
        <taxon>Halalkalibacter</taxon>
    </lineage>
</organism>
<dbReference type="CDD" id="cd01136">
    <property type="entry name" value="ATPase_flagellum-secretory_path_III"/>
    <property type="match status" value="1"/>
</dbReference>
<keyword evidence="3" id="KW-0963">Cytoplasm</keyword>
<keyword evidence="5" id="KW-0067">ATP-binding</keyword>
<dbReference type="SUPFAM" id="SSF52540">
    <property type="entry name" value="P-loop containing nucleoside triphosphate hydrolases"/>
    <property type="match status" value="1"/>
</dbReference>
<dbReference type="Proteomes" id="UP001589833">
    <property type="component" value="Unassembled WGS sequence"/>
</dbReference>
<evidence type="ECO:0000256" key="8">
    <source>
        <dbReference type="ARBA" id="ARBA00023065"/>
    </source>
</evidence>
<keyword evidence="12" id="KW-0282">Flagellum</keyword>
<dbReference type="SMART" id="SM00382">
    <property type="entry name" value="AAA"/>
    <property type="match status" value="1"/>
</dbReference>
<keyword evidence="8" id="KW-0406">Ion transport</keyword>
<comment type="caution">
    <text evidence="12">The sequence shown here is derived from an EMBL/GenBank/DDBJ whole genome shotgun (WGS) entry which is preliminary data.</text>
</comment>
<dbReference type="PROSITE" id="PS00152">
    <property type="entry name" value="ATPASE_ALPHA_BETA"/>
    <property type="match status" value="1"/>
</dbReference>
<protein>
    <submittedName>
        <fullName evidence="12">Flagellar protein export ATPase FliI</fullName>
    </submittedName>
</protein>
<evidence type="ECO:0000256" key="5">
    <source>
        <dbReference type="ARBA" id="ARBA00022840"/>
    </source>
</evidence>
<dbReference type="RefSeq" id="WP_273839956.1">
    <property type="nucleotide sequence ID" value="NZ_JAQQWT010000001.1"/>
</dbReference>
<comment type="subcellular location">
    <subcellularLocation>
        <location evidence="1">Cytoplasm</location>
    </subcellularLocation>
</comment>
<proteinExistence type="predicted"/>
<dbReference type="NCBIfam" id="TIGR01026">
    <property type="entry name" value="fliI_yscN"/>
    <property type="match status" value="1"/>
</dbReference>
<evidence type="ECO:0000313" key="12">
    <source>
        <dbReference type="EMBL" id="MFC0558605.1"/>
    </source>
</evidence>
<dbReference type="EMBL" id="JBHLTR010000006">
    <property type="protein sequence ID" value="MFC0558605.1"/>
    <property type="molecule type" value="Genomic_DNA"/>
</dbReference>
<dbReference type="InterPro" id="IPR022425">
    <property type="entry name" value="FliI_clade2"/>
</dbReference>
<evidence type="ECO:0000256" key="2">
    <source>
        <dbReference type="ARBA" id="ARBA00022448"/>
    </source>
</evidence>
<dbReference type="InterPro" id="IPR040627">
    <property type="entry name" value="T3SS_ATPase_C"/>
</dbReference>
<evidence type="ECO:0000256" key="9">
    <source>
        <dbReference type="ARBA" id="ARBA00023310"/>
    </source>
</evidence>
<keyword evidence="7" id="KW-1278">Translocase</keyword>
<dbReference type="InterPro" id="IPR003593">
    <property type="entry name" value="AAA+_ATPase"/>
</dbReference>
<reference evidence="12 13" key="1">
    <citation type="submission" date="2024-09" db="EMBL/GenBank/DDBJ databases">
        <authorList>
            <person name="Sun Q."/>
            <person name="Mori K."/>
        </authorList>
    </citation>
    <scope>NUCLEOTIDE SEQUENCE [LARGE SCALE GENOMIC DNA]</scope>
    <source>
        <strain evidence="12 13">NCAIM B.02301</strain>
    </source>
</reference>
<sequence length="439" mass="47455">MKAQALINSVPSLSPYKWYGKVTRVVGLTIESKGPQASIGDLCYIIVGKTKQTKVKAEVVGFRDENVLLMPLDGTMEISPGSLVEATGKPLEIKVGNGLIGHVIDGCGELMTKGPLPKGLTSFPTDNTPPNPLARPRIHEKMSLGVRAIDSLFTVGKGQRIGIFAGSGVGKSTLLSMLVKNSAADVNVIALIGERGREVKDFIERDLGEEGLRKTVLVVATSDQPALMRIKGAMTATAVAEYFRNQGLHVNLMMDSVTRFAMAQREIGLAVGEPPTSKGYTPSVFAMLPKLLERSGTDALGSITAFYTVLVDGDDMNEPIADAVRGILDGHLVLDRKLANKGQFPAINVLRSVSRVMADITDDTHRACADRVRTLLSIFDENEDLINIGAYKRGASREIDEAIQMHPQIISFLKQATDEATNVDESVQRLLNEFGRGER</sequence>
<accession>A0ABV6NCY2</accession>
<dbReference type="PANTHER" id="PTHR15184">
    <property type="entry name" value="ATP SYNTHASE"/>
    <property type="match status" value="1"/>
</dbReference>
<dbReference type="Pfam" id="PF18269">
    <property type="entry name" value="T3SS_ATPase_C"/>
    <property type="match status" value="1"/>
</dbReference>
<keyword evidence="12" id="KW-0969">Cilium</keyword>
<keyword evidence="2" id="KW-0813">Transport</keyword>
<evidence type="ECO:0000256" key="1">
    <source>
        <dbReference type="ARBA" id="ARBA00004496"/>
    </source>
</evidence>
<dbReference type="InterPro" id="IPR050053">
    <property type="entry name" value="ATPase_alpha/beta_chains"/>
</dbReference>
<evidence type="ECO:0000256" key="7">
    <source>
        <dbReference type="ARBA" id="ARBA00022967"/>
    </source>
</evidence>
<evidence type="ECO:0000256" key="3">
    <source>
        <dbReference type="ARBA" id="ARBA00022490"/>
    </source>
</evidence>
<evidence type="ECO:0000256" key="10">
    <source>
        <dbReference type="ARBA" id="ARBA00034006"/>
    </source>
</evidence>
<gene>
    <name evidence="12" type="primary">fliI</name>
    <name evidence="12" type="ORF">ACFFH4_06030</name>
</gene>
<evidence type="ECO:0000259" key="11">
    <source>
        <dbReference type="SMART" id="SM00382"/>
    </source>
</evidence>
<dbReference type="PANTHER" id="PTHR15184:SF9">
    <property type="entry name" value="SPI-1 TYPE 3 SECRETION SYSTEM ATPASE"/>
    <property type="match status" value="1"/>
</dbReference>
<dbReference type="CDD" id="cd18117">
    <property type="entry name" value="ATP-synt_flagellum-secretory_path_III_N"/>
    <property type="match status" value="1"/>
</dbReference>
<dbReference type="InterPro" id="IPR000194">
    <property type="entry name" value="ATPase_F1/V1/A1_a/bsu_nucl-bd"/>
</dbReference>
<dbReference type="NCBIfam" id="TIGR03497">
    <property type="entry name" value="FliI_clade2"/>
    <property type="match status" value="1"/>
</dbReference>
<evidence type="ECO:0000256" key="6">
    <source>
        <dbReference type="ARBA" id="ARBA00022927"/>
    </source>
</evidence>
<dbReference type="Pfam" id="PF02874">
    <property type="entry name" value="ATP-synt_ab_N"/>
    <property type="match status" value="1"/>
</dbReference>
<feature type="domain" description="AAA+ ATPase" evidence="11">
    <location>
        <begin position="157"/>
        <end position="338"/>
    </location>
</feature>
<dbReference type="InterPro" id="IPR005714">
    <property type="entry name" value="ATPase_T3SS_FliI/YscN"/>
</dbReference>
<keyword evidence="4" id="KW-0547">Nucleotide-binding</keyword>
<comment type="catalytic activity">
    <reaction evidence="10">
        <text>ATP + H2O + cellular proteinSide 1 = ADP + phosphate + cellular proteinSide 2.</text>
        <dbReference type="EC" id="7.4.2.8"/>
    </reaction>
</comment>
<evidence type="ECO:0000256" key="4">
    <source>
        <dbReference type="ARBA" id="ARBA00022741"/>
    </source>
</evidence>
<name>A0ABV6NCY2_9BACI</name>
<dbReference type="InterPro" id="IPR020003">
    <property type="entry name" value="ATPase_a/bsu_AS"/>
</dbReference>
<dbReference type="InterPro" id="IPR004100">
    <property type="entry name" value="ATPase_F1/V1/A1_a/bsu_N"/>
</dbReference>
<keyword evidence="13" id="KW-1185">Reference proteome</keyword>
<evidence type="ECO:0000313" key="13">
    <source>
        <dbReference type="Proteomes" id="UP001589833"/>
    </source>
</evidence>
<keyword evidence="12" id="KW-0966">Cell projection</keyword>
<dbReference type="InterPro" id="IPR027417">
    <property type="entry name" value="P-loop_NTPase"/>
</dbReference>
<keyword evidence="9" id="KW-0066">ATP synthesis</keyword>
<dbReference type="Pfam" id="PF00006">
    <property type="entry name" value="ATP-synt_ab"/>
    <property type="match status" value="1"/>
</dbReference>
<dbReference type="CDD" id="cd18114">
    <property type="entry name" value="ATP-synt_flagellum-secretory_path_III_C"/>
    <property type="match status" value="1"/>
</dbReference>